<evidence type="ECO:0000313" key="3">
    <source>
        <dbReference type="Proteomes" id="UP000252085"/>
    </source>
</evidence>
<dbReference type="InterPro" id="IPR025714">
    <property type="entry name" value="Methyltranfer_dom"/>
</dbReference>
<accession>A0A367R4F7</accession>
<feature type="domain" description="Methyltransferase" evidence="1">
    <location>
        <begin position="57"/>
        <end position="182"/>
    </location>
</feature>
<organism evidence="2 3">
    <name type="scientific">Nostoc punctiforme NIES-2108</name>
    <dbReference type="NCBI Taxonomy" id="1356359"/>
    <lineage>
        <taxon>Bacteria</taxon>
        <taxon>Bacillati</taxon>
        <taxon>Cyanobacteriota</taxon>
        <taxon>Cyanophyceae</taxon>
        <taxon>Nostocales</taxon>
        <taxon>Nostocaceae</taxon>
        <taxon>Nostoc</taxon>
    </lineage>
</organism>
<proteinExistence type="predicted"/>
<protein>
    <recommendedName>
        <fullName evidence="1">Methyltransferase domain-containing protein</fullName>
    </recommendedName>
</protein>
<comment type="caution">
    <text evidence="2">The sequence shown here is derived from an EMBL/GenBank/DDBJ whole genome shotgun (WGS) entry which is preliminary data.</text>
</comment>
<dbReference type="Pfam" id="PF13847">
    <property type="entry name" value="Methyltransf_31"/>
    <property type="match status" value="1"/>
</dbReference>
<dbReference type="Proteomes" id="UP000252085">
    <property type="component" value="Unassembled WGS sequence"/>
</dbReference>
<dbReference type="Gene3D" id="3.40.50.150">
    <property type="entry name" value="Vaccinia Virus protein VP39"/>
    <property type="match status" value="1"/>
</dbReference>
<dbReference type="InterPro" id="IPR029063">
    <property type="entry name" value="SAM-dependent_MTases_sf"/>
</dbReference>
<evidence type="ECO:0000259" key="1">
    <source>
        <dbReference type="Pfam" id="PF13847"/>
    </source>
</evidence>
<reference evidence="3" key="1">
    <citation type="submission" date="2016-04" db="EMBL/GenBank/DDBJ databases">
        <authorList>
            <person name="Tabuchi Yagui T.R."/>
        </authorList>
    </citation>
    <scope>NUCLEOTIDE SEQUENCE [LARGE SCALE GENOMIC DNA]</scope>
</reference>
<dbReference type="InterPro" id="IPR050320">
    <property type="entry name" value="N5-glutamine_MTase"/>
</dbReference>
<dbReference type="AlphaFoldDB" id="A0A367R4F7"/>
<dbReference type="PANTHER" id="PTHR18895:SF74">
    <property type="entry name" value="MTRF1L RELEASE FACTOR GLUTAMINE METHYLTRANSFERASE"/>
    <property type="match status" value="1"/>
</dbReference>
<sequence>MRNEKVDNKLNKIRQVRQPYGIYMGGISIVVFPKVYPTSELSELICECMDDPNFGIRKGDRVLDYGTGTGFLAVQAALRGATVVATDINPYAVKCAEENAHLHSVSSRITIREGDGFSPLRSDEKFDIIVAELPWDCAHAEDVVELSMYDPEFHMRKILFKNALEVLQPHGRIFMTYARFIQQRYPIEQFGESFIYRVVRERVIKGEPHYAYLINPAPAINLRTASTES</sequence>
<dbReference type="SUPFAM" id="SSF53335">
    <property type="entry name" value="S-adenosyl-L-methionine-dependent methyltransferases"/>
    <property type="match status" value="1"/>
</dbReference>
<evidence type="ECO:0000313" key="2">
    <source>
        <dbReference type="EMBL" id="RCJ30811.1"/>
    </source>
</evidence>
<name>A0A367R4F7_NOSPU</name>
<dbReference type="EMBL" id="LXQE01000182">
    <property type="protein sequence ID" value="RCJ30811.1"/>
    <property type="molecule type" value="Genomic_DNA"/>
</dbReference>
<gene>
    <name evidence="2" type="ORF">A6769_32550</name>
</gene>
<dbReference type="PANTHER" id="PTHR18895">
    <property type="entry name" value="HEMK METHYLTRANSFERASE"/>
    <property type="match status" value="1"/>
</dbReference>
<dbReference type="CDD" id="cd02440">
    <property type="entry name" value="AdoMet_MTases"/>
    <property type="match status" value="1"/>
</dbReference>